<gene>
    <name evidence="2" type="ORF">TIFTF001_020753</name>
</gene>
<dbReference type="AlphaFoldDB" id="A0AA88DA46"/>
<sequence>MVDSSGESEIGVGSWRSLSEPCRTRVFLNVWAISPVNRGLVFSSPSWGGAGSRGGGDGGGSSSRGEGERWLGLAGGERLGKIRLFVDADGHPPSPATVARSDDDETHSRESREQPSTRNRNGGCEGFRRRREGIGTAKLRDLDVGFTPPRDVVGDDGVGRPLSTIGADLENNPPSDLRYHGDAARKVADAGKLATLAEMTRCHAAGGGRDSRGQRPLADGCWSAVVSPAFSTALSLWSLALTHRL</sequence>
<feature type="compositionally biased region" description="Basic and acidic residues" evidence="1">
    <location>
        <begin position="106"/>
        <end position="115"/>
    </location>
</feature>
<accession>A0AA88DA46</accession>
<keyword evidence="3" id="KW-1185">Reference proteome</keyword>
<evidence type="ECO:0000256" key="1">
    <source>
        <dbReference type="SAM" id="MobiDB-lite"/>
    </source>
</evidence>
<organism evidence="2 3">
    <name type="scientific">Ficus carica</name>
    <name type="common">Common fig</name>
    <dbReference type="NCBI Taxonomy" id="3494"/>
    <lineage>
        <taxon>Eukaryota</taxon>
        <taxon>Viridiplantae</taxon>
        <taxon>Streptophyta</taxon>
        <taxon>Embryophyta</taxon>
        <taxon>Tracheophyta</taxon>
        <taxon>Spermatophyta</taxon>
        <taxon>Magnoliopsida</taxon>
        <taxon>eudicotyledons</taxon>
        <taxon>Gunneridae</taxon>
        <taxon>Pentapetalae</taxon>
        <taxon>rosids</taxon>
        <taxon>fabids</taxon>
        <taxon>Rosales</taxon>
        <taxon>Moraceae</taxon>
        <taxon>Ficeae</taxon>
        <taxon>Ficus</taxon>
    </lineage>
</organism>
<feature type="compositionally biased region" description="Gly residues" evidence="1">
    <location>
        <begin position="48"/>
        <end position="62"/>
    </location>
</feature>
<evidence type="ECO:0000313" key="3">
    <source>
        <dbReference type="Proteomes" id="UP001187192"/>
    </source>
</evidence>
<feature type="region of interest" description="Disordered" evidence="1">
    <location>
        <begin position="86"/>
        <end position="130"/>
    </location>
</feature>
<proteinExistence type="predicted"/>
<evidence type="ECO:0000313" key="2">
    <source>
        <dbReference type="EMBL" id="GMN51608.1"/>
    </source>
</evidence>
<name>A0AA88DA46_FICCA</name>
<comment type="caution">
    <text evidence="2">The sequence shown here is derived from an EMBL/GenBank/DDBJ whole genome shotgun (WGS) entry which is preliminary data.</text>
</comment>
<dbReference type="Proteomes" id="UP001187192">
    <property type="component" value="Unassembled WGS sequence"/>
</dbReference>
<protein>
    <submittedName>
        <fullName evidence="2">Uncharacterized protein</fullName>
    </submittedName>
</protein>
<reference evidence="2" key="1">
    <citation type="submission" date="2023-07" db="EMBL/GenBank/DDBJ databases">
        <title>draft genome sequence of fig (Ficus carica).</title>
        <authorList>
            <person name="Takahashi T."/>
            <person name="Nishimura K."/>
        </authorList>
    </citation>
    <scope>NUCLEOTIDE SEQUENCE</scope>
</reference>
<feature type="region of interest" description="Disordered" evidence="1">
    <location>
        <begin position="43"/>
        <end position="69"/>
    </location>
</feature>
<dbReference type="EMBL" id="BTGU01000038">
    <property type="protein sequence ID" value="GMN51608.1"/>
    <property type="molecule type" value="Genomic_DNA"/>
</dbReference>